<dbReference type="GO" id="GO:0046872">
    <property type="term" value="F:metal ion binding"/>
    <property type="evidence" value="ECO:0007669"/>
    <property type="project" value="UniProtKB-KW"/>
</dbReference>
<proteinExistence type="predicted"/>
<reference evidence="2" key="1">
    <citation type="journal article" date="2022" name="Plant J.">
        <title>Strategies of tolerance reflected in two North American maple genomes.</title>
        <authorList>
            <person name="McEvoy S.L."/>
            <person name="Sezen U.U."/>
            <person name="Trouern-Trend A."/>
            <person name="McMahon S.M."/>
            <person name="Schaberg P.G."/>
            <person name="Yang J."/>
            <person name="Wegrzyn J.L."/>
            <person name="Swenson N.G."/>
        </authorList>
    </citation>
    <scope>NUCLEOTIDE SEQUENCE</scope>
    <source>
        <strain evidence="2">91603</strain>
    </source>
</reference>
<protein>
    <recommendedName>
        <fullName evidence="4">HMA domain-containing protein</fullName>
    </recommendedName>
</protein>
<organism evidence="2 3">
    <name type="scientific">Acer negundo</name>
    <name type="common">Box elder</name>
    <dbReference type="NCBI Taxonomy" id="4023"/>
    <lineage>
        <taxon>Eukaryota</taxon>
        <taxon>Viridiplantae</taxon>
        <taxon>Streptophyta</taxon>
        <taxon>Embryophyta</taxon>
        <taxon>Tracheophyta</taxon>
        <taxon>Spermatophyta</taxon>
        <taxon>Magnoliopsida</taxon>
        <taxon>eudicotyledons</taxon>
        <taxon>Gunneridae</taxon>
        <taxon>Pentapetalae</taxon>
        <taxon>rosids</taxon>
        <taxon>malvids</taxon>
        <taxon>Sapindales</taxon>
        <taxon>Sapindaceae</taxon>
        <taxon>Hippocastanoideae</taxon>
        <taxon>Acereae</taxon>
        <taxon>Acer</taxon>
    </lineage>
</organism>
<dbReference type="EMBL" id="JAJSOW010000003">
    <property type="protein sequence ID" value="KAI9194829.1"/>
    <property type="molecule type" value="Genomic_DNA"/>
</dbReference>
<dbReference type="CDD" id="cd00371">
    <property type="entry name" value="HMA"/>
    <property type="match status" value="1"/>
</dbReference>
<dbReference type="AlphaFoldDB" id="A0AAD5P178"/>
<dbReference type="SUPFAM" id="SSF55008">
    <property type="entry name" value="HMA, heavy metal-associated domain"/>
    <property type="match status" value="1"/>
</dbReference>
<dbReference type="InterPro" id="IPR006121">
    <property type="entry name" value="HMA_dom"/>
</dbReference>
<accession>A0AAD5P178</accession>
<reference evidence="2" key="2">
    <citation type="submission" date="2023-02" db="EMBL/GenBank/DDBJ databases">
        <authorList>
            <person name="Swenson N.G."/>
            <person name="Wegrzyn J.L."/>
            <person name="Mcevoy S.L."/>
        </authorList>
    </citation>
    <scope>NUCLEOTIDE SEQUENCE</scope>
    <source>
        <strain evidence="2">91603</strain>
        <tissue evidence="2">Leaf</tissue>
    </source>
</reference>
<dbReference type="Gene3D" id="3.30.70.100">
    <property type="match status" value="1"/>
</dbReference>
<gene>
    <name evidence="2" type="ORF">LWI28_009502</name>
</gene>
<keyword evidence="1" id="KW-0479">Metal-binding</keyword>
<evidence type="ECO:0008006" key="4">
    <source>
        <dbReference type="Google" id="ProtNLM"/>
    </source>
</evidence>
<name>A0AAD5P178_ACENE</name>
<evidence type="ECO:0000313" key="2">
    <source>
        <dbReference type="EMBL" id="KAI9194829.1"/>
    </source>
</evidence>
<dbReference type="InterPro" id="IPR017969">
    <property type="entry name" value="Heavy-metal-associated_CS"/>
</dbReference>
<dbReference type="Proteomes" id="UP001064489">
    <property type="component" value="Chromosome 1"/>
</dbReference>
<dbReference type="PROSITE" id="PS01047">
    <property type="entry name" value="HMA_1"/>
    <property type="match status" value="1"/>
</dbReference>
<sequence length="89" mass="10123">MRFRLEDVRLLHSYEDRTEDNLLRIEEGMQRIQVKITGMTCAACSTSVEGDLMAVNGIAKASITLCQDGRNWKKEEEGIWAFSVSKDLI</sequence>
<keyword evidence="3" id="KW-1185">Reference proteome</keyword>
<evidence type="ECO:0000313" key="3">
    <source>
        <dbReference type="Proteomes" id="UP001064489"/>
    </source>
</evidence>
<dbReference type="InterPro" id="IPR036163">
    <property type="entry name" value="HMA_dom_sf"/>
</dbReference>
<comment type="caution">
    <text evidence="2">The sequence shown here is derived from an EMBL/GenBank/DDBJ whole genome shotgun (WGS) entry which is preliminary data.</text>
</comment>
<evidence type="ECO:0000256" key="1">
    <source>
        <dbReference type="ARBA" id="ARBA00022723"/>
    </source>
</evidence>